<feature type="compositionally biased region" description="Basic and acidic residues" evidence="1">
    <location>
        <begin position="174"/>
        <end position="183"/>
    </location>
</feature>
<feature type="transmembrane region" description="Helical" evidence="2">
    <location>
        <begin position="434"/>
        <end position="457"/>
    </location>
</feature>
<dbReference type="InterPro" id="IPR039527">
    <property type="entry name" value="PIGG/GPI7"/>
</dbReference>
<dbReference type="InterPro" id="IPR045687">
    <property type="entry name" value="PIGG/GPI7_C"/>
</dbReference>
<feature type="transmembrane region" description="Helical" evidence="2">
    <location>
        <begin position="478"/>
        <end position="504"/>
    </location>
</feature>
<accession>A0A484LD54</accession>
<dbReference type="Pfam" id="PF19316">
    <property type="entry name" value="PIGO_PIGG"/>
    <property type="match status" value="1"/>
</dbReference>
<keyword evidence="2" id="KW-1133">Transmembrane helix</keyword>
<gene>
    <name evidence="4" type="ORF">CCAM_LOCUS16168</name>
</gene>
<evidence type="ECO:0000256" key="1">
    <source>
        <dbReference type="SAM" id="MobiDB-lite"/>
    </source>
</evidence>
<evidence type="ECO:0000256" key="2">
    <source>
        <dbReference type="SAM" id="Phobius"/>
    </source>
</evidence>
<feature type="domain" description="GPI ethanolamine phosphate transferase 2 C-terminal" evidence="3">
    <location>
        <begin position="400"/>
        <end position="540"/>
    </location>
</feature>
<evidence type="ECO:0000259" key="3">
    <source>
        <dbReference type="Pfam" id="PF19316"/>
    </source>
</evidence>
<name>A0A484LD54_9ASTE</name>
<dbReference type="OrthoDB" id="1304379at2759"/>
<evidence type="ECO:0000313" key="4">
    <source>
        <dbReference type="EMBL" id="VFQ74392.1"/>
    </source>
</evidence>
<feature type="region of interest" description="Disordered" evidence="1">
    <location>
        <begin position="174"/>
        <end position="215"/>
    </location>
</feature>
<dbReference type="GO" id="GO:0006506">
    <property type="term" value="P:GPI anchor biosynthetic process"/>
    <property type="evidence" value="ECO:0007669"/>
    <property type="project" value="InterPro"/>
</dbReference>
<organism evidence="4 5">
    <name type="scientific">Cuscuta campestris</name>
    <dbReference type="NCBI Taxonomy" id="132261"/>
    <lineage>
        <taxon>Eukaryota</taxon>
        <taxon>Viridiplantae</taxon>
        <taxon>Streptophyta</taxon>
        <taxon>Embryophyta</taxon>
        <taxon>Tracheophyta</taxon>
        <taxon>Spermatophyta</taxon>
        <taxon>Magnoliopsida</taxon>
        <taxon>eudicotyledons</taxon>
        <taxon>Gunneridae</taxon>
        <taxon>Pentapetalae</taxon>
        <taxon>asterids</taxon>
        <taxon>lamiids</taxon>
        <taxon>Solanales</taxon>
        <taxon>Convolvulaceae</taxon>
        <taxon>Cuscuteae</taxon>
        <taxon>Cuscuta</taxon>
        <taxon>Cuscuta subgen. Grammica</taxon>
        <taxon>Cuscuta sect. Cleistogrammica</taxon>
    </lineage>
</organism>
<dbReference type="PANTHER" id="PTHR23072">
    <property type="entry name" value="PHOSPHATIDYLINOSITOL GLYCAN-RELATED"/>
    <property type="match status" value="1"/>
</dbReference>
<keyword evidence="2" id="KW-0812">Transmembrane</keyword>
<feature type="transmembrane region" description="Helical" evidence="2">
    <location>
        <begin position="519"/>
        <end position="549"/>
    </location>
</feature>
<dbReference type="GO" id="GO:0051267">
    <property type="term" value="F:CP2 mannose-ethanolamine phosphotransferase activity"/>
    <property type="evidence" value="ECO:0007669"/>
    <property type="project" value="TreeGrafter"/>
</dbReference>
<keyword evidence="2" id="KW-0472">Membrane</keyword>
<dbReference type="EMBL" id="OOIL02001339">
    <property type="protein sequence ID" value="VFQ74392.1"/>
    <property type="molecule type" value="Genomic_DNA"/>
</dbReference>
<proteinExistence type="predicted"/>
<protein>
    <recommendedName>
        <fullName evidence="3">GPI ethanolamine phosphate transferase 2 C-terminal domain-containing protein</fullName>
    </recommendedName>
</protein>
<dbReference type="PANTHER" id="PTHR23072:SF0">
    <property type="entry name" value="GPI ETHANOLAMINE PHOSPHATE TRANSFERASE 2"/>
    <property type="match status" value="1"/>
</dbReference>
<feature type="compositionally biased region" description="Basic and acidic residues" evidence="1">
    <location>
        <begin position="205"/>
        <end position="215"/>
    </location>
</feature>
<reference evidence="4 5" key="1">
    <citation type="submission" date="2018-04" db="EMBL/GenBank/DDBJ databases">
        <authorList>
            <person name="Vogel A."/>
        </authorList>
    </citation>
    <scope>NUCLEOTIDE SEQUENCE [LARGE SCALE GENOMIC DNA]</scope>
</reference>
<evidence type="ECO:0000313" key="5">
    <source>
        <dbReference type="Proteomes" id="UP000595140"/>
    </source>
</evidence>
<sequence length="564" mass="62922">MSLALDGRGRLKHITATPLKSDDPKFIKWRQADSTVITWILENIESDIVNQYIDYPTAWDLWKGIEATYGSGKDPLEVYNLMVKASSIKQGDQTLEKVYSQLQAVWKEIERRRPNPMKCPEDMTIFTQIQQQNRLYQFLQAINEEFDVEKRDILKTDPLPSVEEAYAQIRREASRKGIMKGDDGPSSGDVPSGLGSGFAATRAGLRSEKEVSSSRINEEKSKLKCTYCGGTKHTAEGCFKRIGYPDWWPDSRKRGKKQPGVAGAVVGNQETTSTTAVQASENFAGIAMGNVEEESSGVRRRGEEVTGYSDGEDHWACSQGEKITNDSLEWLHSPVLPPETVPTEEVSYSVRSSFENIEQSNNSELMSDSTPSEKTPEDRKWLKYIHLFDFQVAALYYVGMAGHFGLGNTNTLATIDVAGAFVGVLNHSTLLSGVLMFVITYASPILSMLSMVLYIAMKKDTAVIKYSDEHGFRHLLKMLIGFPCLVPLGLNSILLIAYTIVLLLMRNHLFVWSVFSPKYLYVCATTACVYIGVTIVALTVSYVSLVCAFRCAKMQGSFKTRELK</sequence>
<dbReference type="Proteomes" id="UP000595140">
    <property type="component" value="Unassembled WGS sequence"/>
</dbReference>
<dbReference type="AlphaFoldDB" id="A0A484LD54"/>
<feature type="region of interest" description="Disordered" evidence="1">
    <location>
        <begin position="293"/>
        <end position="316"/>
    </location>
</feature>
<keyword evidence="5" id="KW-1185">Reference proteome</keyword>
<dbReference type="GO" id="GO:0005789">
    <property type="term" value="C:endoplasmic reticulum membrane"/>
    <property type="evidence" value="ECO:0007669"/>
    <property type="project" value="TreeGrafter"/>
</dbReference>